<dbReference type="InterPro" id="IPR050679">
    <property type="entry name" value="Bact_HTH_transcr_reg"/>
</dbReference>
<dbReference type="GO" id="GO:0003677">
    <property type="term" value="F:DNA binding"/>
    <property type="evidence" value="ECO:0007669"/>
    <property type="project" value="UniProtKB-KW"/>
</dbReference>
<dbReference type="AlphaFoldDB" id="A0A429YZ49"/>
<sequence length="274" mass="29820">MIKPSPRLGPLYLQIADGLKAQIGGMGPGARIPSEPELAKRWGVSRFTVAKAVEQLVEEGLVTRRQGSGSFVAEAPLRRAPGYLLSFTEAVEAAGHIASHQLLAFEAADWEDGLPYAPDTPVMLLDRLRLVDGKGVARHRSILSTEIVAETRLTRALASEPGFSLYRHFEAHGLFVATASERLVACPASERDRALLGLEGDAVVVAVTRHSFAADGTPLDAVSAIYDARRYSYEAVLVRQHHVGNMKKDKENQHDQVIGDHRGHIGPRLGPWDN</sequence>
<dbReference type="InterPro" id="IPR028978">
    <property type="entry name" value="Chorismate_lyase_/UTRA_dom_sf"/>
</dbReference>
<evidence type="ECO:0000259" key="5">
    <source>
        <dbReference type="PROSITE" id="PS50949"/>
    </source>
</evidence>
<dbReference type="Proteomes" id="UP000278398">
    <property type="component" value="Unassembled WGS sequence"/>
</dbReference>
<dbReference type="SMART" id="SM00866">
    <property type="entry name" value="UTRA"/>
    <property type="match status" value="1"/>
</dbReference>
<reference evidence="6 7" key="1">
    <citation type="submission" date="2018-12" db="EMBL/GenBank/DDBJ databases">
        <title>Mesorhizobium carbonis sp. nov., isolated from coal mine water.</title>
        <authorList>
            <person name="Xin W."/>
            <person name="Xu Z."/>
            <person name="Xiang F."/>
            <person name="Zhang J."/>
            <person name="Xi L."/>
            <person name="Liu J."/>
        </authorList>
    </citation>
    <scope>NUCLEOTIDE SEQUENCE [LARGE SCALE GENOMIC DNA]</scope>
    <source>
        <strain evidence="6 7">B2.3</strain>
    </source>
</reference>
<keyword evidence="2" id="KW-0238">DNA-binding</keyword>
<evidence type="ECO:0000256" key="1">
    <source>
        <dbReference type="ARBA" id="ARBA00023015"/>
    </source>
</evidence>
<keyword evidence="7" id="KW-1185">Reference proteome</keyword>
<dbReference type="InterPro" id="IPR000524">
    <property type="entry name" value="Tscrpt_reg_HTH_GntR"/>
</dbReference>
<dbReference type="GO" id="GO:0003700">
    <property type="term" value="F:DNA-binding transcription factor activity"/>
    <property type="evidence" value="ECO:0007669"/>
    <property type="project" value="InterPro"/>
</dbReference>
<feature type="compositionally biased region" description="Basic and acidic residues" evidence="4">
    <location>
        <begin position="247"/>
        <end position="263"/>
    </location>
</feature>
<dbReference type="PANTHER" id="PTHR44846:SF1">
    <property type="entry name" value="MANNOSYL-D-GLYCERATE TRANSPORT_METABOLISM SYSTEM REPRESSOR MNGR-RELATED"/>
    <property type="match status" value="1"/>
</dbReference>
<dbReference type="SMART" id="SM00345">
    <property type="entry name" value="HTH_GNTR"/>
    <property type="match status" value="1"/>
</dbReference>
<dbReference type="GO" id="GO:0045892">
    <property type="term" value="P:negative regulation of DNA-templated transcription"/>
    <property type="evidence" value="ECO:0007669"/>
    <property type="project" value="TreeGrafter"/>
</dbReference>
<dbReference type="RefSeq" id="WP_126699260.1">
    <property type="nucleotide sequence ID" value="NZ_RWKW01000031.1"/>
</dbReference>
<dbReference type="InterPro" id="IPR036388">
    <property type="entry name" value="WH-like_DNA-bd_sf"/>
</dbReference>
<dbReference type="Gene3D" id="3.40.1410.10">
    <property type="entry name" value="Chorismate lyase-like"/>
    <property type="match status" value="1"/>
</dbReference>
<evidence type="ECO:0000313" key="6">
    <source>
        <dbReference type="EMBL" id="RST86746.1"/>
    </source>
</evidence>
<dbReference type="EMBL" id="RWKW01000031">
    <property type="protein sequence ID" value="RST86746.1"/>
    <property type="molecule type" value="Genomic_DNA"/>
</dbReference>
<evidence type="ECO:0000256" key="3">
    <source>
        <dbReference type="ARBA" id="ARBA00023163"/>
    </source>
</evidence>
<dbReference type="OrthoDB" id="9794015at2"/>
<evidence type="ECO:0000256" key="4">
    <source>
        <dbReference type="SAM" id="MobiDB-lite"/>
    </source>
</evidence>
<protein>
    <submittedName>
        <fullName evidence="6">GntR family transcriptional regulator</fullName>
    </submittedName>
</protein>
<keyword evidence="1" id="KW-0805">Transcription regulation</keyword>
<dbReference type="SUPFAM" id="SSF64288">
    <property type="entry name" value="Chorismate lyase-like"/>
    <property type="match status" value="1"/>
</dbReference>
<keyword evidence="3" id="KW-0804">Transcription</keyword>
<feature type="region of interest" description="Disordered" evidence="4">
    <location>
        <begin position="247"/>
        <end position="274"/>
    </location>
</feature>
<dbReference type="SUPFAM" id="SSF46785">
    <property type="entry name" value="Winged helix' DNA-binding domain"/>
    <property type="match status" value="1"/>
</dbReference>
<name>A0A429YZ49_9HYPH</name>
<dbReference type="InterPro" id="IPR036390">
    <property type="entry name" value="WH_DNA-bd_sf"/>
</dbReference>
<feature type="domain" description="HTH gntR-type" evidence="5">
    <location>
        <begin position="9"/>
        <end position="75"/>
    </location>
</feature>
<dbReference type="Gene3D" id="1.10.10.10">
    <property type="entry name" value="Winged helix-like DNA-binding domain superfamily/Winged helix DNA-binding domain"/>
    <property type="match status" value="1"/>
</dbReference>
<organism evidence="6 7">
    <name type="scientific">Aquibium carbonis</name>
    <dbReference type="NCBI Taxonomy" id="2495581"/>
    <lineage>
        <taxon>Bacteria</taxon>
        <taxon>Pseudomonadati</taxon>
        <taxon>Pseudomonadota</taxon>
        <taxon>Alphaproteobacteria</taxon>
        <taxon>Hyphomicrobiales</taxon>
        <taxon>Phyllobacteriaceae</taxon>
        <taxon>Aquibium</taxon>
    </lineage>
</organism>
<comment type="caution">
    <text evidence="6">The sequence shown here is derived from an EMBL/GenBank/DDBJ whole genome shotgun (WGS) entry which is preliminary data.</text>
</comment>
<dbReference type="Pfam" id="PF07702">
    <property type="entry name" value="UTRA"/>
    <property type="match status" value="1"/>
</dbReference>
<dbReference type="PROSITE" id="PS50949">
    <property type="entry name" value="HTH_GNTR"/>
    <property type="match status" value="1"/>
</dbReference>
<dbReference type="PANTHER" id="PTHR44846">
    <property type="entry name" value="MANNOSYL-D-GLYCERATE TRANSPORT/METABOLISM SYSTEM REPRESSOR MNGR-RELATED"/>
    <property type="match status" value="1"/>
</dbReference>
<dbReference type="Pfam" id="PF00392">
    <property type="entry name" value="GntR"/>
    <property type="match status" value="1"/>
</dbReference>
<proteinExistence type="predicted"/>
<dbReference type="PRINTS" id="PR00035">
    <property type="entry name" value="HTHGNTR"/>
</dbReference>
<gene>
    <name evidence="6" type="ORF">EJC49_08545</name>
</gene>
<evidence type="ECO:0000313" key="7">
    <source>
        <dbReference type="Proteomes" id="UP000278398"/>
    </source>
</evidence>
<dbReference type="InterPro" id="IPR011663">
    <property type="entry name" value="UTRA"/>
</dbReference>
<accession>A0A429YZ49</accession>
<evidence type="ECO:0000256" key="2">
    <source>
        <dbReference type="ARBA" id="ARBA00023125"/>
    </source>
</evidence>
<dbReference type="CDD" id="cd07377">
    <property type="entry name" value="WHTH_GntR"/>
    <property type="match status" value="1"/>
</dbReference>